<dbReference type="AlphaFoldDB" id="A0A6C0KDL7"/>
<name>A0A6C0KDL7_9ZZZZ</name>
<keyword evidence="1" id="KW-0812">Transmembrane</keyword>
<sequence length="74" mass="8542">MKFISFPIFLVSLAVGLFVVYISMPPTQIIYVYPTPDNEDKITYKDRADNCFHFKSLEIDCPSDKSKIRSYGVQ</sequence>
<keyword evidence="1" id="KW-0472">Membrane</keyword>
<feature type="transmembrane region" description="Helical" evidence="1">
    <location>
        <begin position="6"/>
        <end position="24"/>
    </location>
</feature>
<evidence type="ECO:0000256" key="1">
    <source>
        <dbReference type="SAM" id="Phobius"/>
    </source>
</evidence>
<accession>A0A6C0KDL7</accession>
<protein>
    <submittedName>
        <fullName evidence="2">Uncharacterized protein</fullName>
    </submittedName>
</protein>
<keyword evidence="1" id="KW-1133">Transmembrane helix</keyword>
<dbReference type="EMBL" id="MN740847">
    <property type="protein sequence ID" value="QHU14837.1"/>
    <property type="molecule type" value="Genomic_DNA"/>
</dbReference>
<evidence type="ECO:0000313" key="2">
    <source>
        <dbReference type="EMBL" id="QHU14837.1"/>
    </source>
</evidence>
<proteinExistence type="predicted"/>
<organism evidence="2">
    <name type="scientific">viral metagenome</name>
    <dbReference type="NCBI Taxonomy" id="1070528"/>
    <lineage>
        <taxon>unclassified sequences</taxon>
        <taxon>metagenomes</taxon>
        <taxon>organismal metagenomes</taxon>
    </lineage>
</organism>
<reference evidence="2" key="1">
    <citation type="journal article" date="2020" name="Nature">
        <title>Giant virus diversity and host interactions through global metagenomics.</title>
        <authorList>
            <person name="Schulz F."/>
            <person name="Roux S."/>
            <person name="Paez-Espino D."/>
            <person name="Jungbluth S."/>
            <person name="Walsh D.A."/>
            <person name="Denef V.J."/>
            <person name="McMahon K.D."/>
            <person name="Konstantinidis K.T."/>
            <person name="Eloe-Fadrosh E.A."/>
            <person name="Kyrpides N.C."/>
            <person name="Woyke T."/>
        </authorList>
    </citation>
    <scope>NUCLEOTIDE SEQUENCE</scope>
    <source>
        <strain evidence="2">GVMAG-S-1102244-55</strain>
    </source>
</reference>